<dbReference type="SUPFAM" id="SSF81383">
    <property type="entry name" value="F-box domain"/>
    <property type="match status" value="1"/>
</dbReference>
<dbReference type="AlphaFoldDB" id="A0A5J9VSA1"/>
<keyword evidence="3" id="KW-1185">Reference proteome</keyword>
<dbReference type="PANTHER" id="PTHR33170:SF50">
    <property type="entry name" value="DUF4283 DOMAIN-CONTAINING PROTEIN"/>
    <property type="match status" value="1"/>
</dbReference>
<organism evidence="2 3">
    <name type="scientific">Eragrostis curvula</name>
    <name type="common">weeping love grass</name>
    <dbReference type="NCBI Taxonomy" id="38414"/>
    <lineage>
        <taxon>Eukaryota</taxon>
        <taxon>Viridiplantae</taxon>
        <taxon>Streptophyta</taxon>
        <taxon>Embryophyta</taxon>
        <taxon>Tracheophyta</taxon>
        <taxon>Spermatophyta</taxon>
        <taxon>Magnoliopsida</taxon>
        <taxon>Liliopsida</taxon>
        <taxon>Poales</taxon>
        <taxon>Poaceae</taxon>
        <taxon>PACMAD clade</taxon>
        <taxon>Chloridoideae</taxon>
        <taxon>Eragrostideae</taxon>
        <taxon>Eragrostidinae</taxon>
        <taxon>Eragrostis</taxon>
    </lineage>
</organism>
<feature type="compositionally biased region" description="Gly residues" evidence="1">
    <location>
        <begin position="321"/>
        <end position="332"/>
    </location>
</feature>
<evidence type="ECO:0000256" key="1">
    <source>
        <dbReference type="SAM" id="MobiDB-lite"/>
    </source>
</evidence>
<dbReference type="Proteomes" id="UP000324897">
    <property type="component" value="Chromosome 4"/>
</dbReference>
<feature type="non-terminal residue" evidence="2">
    <location>
        <position position="1"/>
    </location>
</feature>
<dbReference type="PANTHER" id="PTHR33170">
    <property type="entry name" value="DUF4283 DOMAIN-CONTAINING PROTEIN-RELATED"/>
    <property type="match status" value="1"/>
</dbReference>
<feature type="region of interest" description="Disordered" evidence="1">
    <location>
        <begin position="310"/>
        <end position="389"/>
    </location>
</feature>
<evidence type="ECO:0000313" key="2">
    <source>
        <dbReference type="EMBL" id="TVU39282.1"/>
    </source>
</evidence>
<dbReference type="EMBL" id="RWGY01000007">
    <property type="protein sequence ID" value="TVU39282.1"/>
    <property type="molecule type" value="Genomic_DNA"/>
</dbReference>
<dbReference type="OrthoDB" id="694714at2759"/>
<protein>
    <submittedName>
        <fullName evidence="2">Uncharacterized protein</fullName>
    </submittedName>
</protein>
<name>A0A5J9VSA1_9POAL</name>
<comment type="caution">
    <text evidence="2">The sequence shown here is derived from an EMBL/GenBank/DDBJ whole genome shotgun (WGS) entry which is preliminary data.</text>
</comment>
<reference evidence="2 3" key="1">
    <citation type="journal article" date="2019" name="Sci. Rep.">
        <title>A high-quality genome of Eragrostis curvula grass provides insights into Poaceae evolution and supports new strategies to enhance forage quality.</title>
        <authorList>
            <person name="Carballo J."/>
            <person name="Santos B.A.C.M."/>
            <person name="Zappacosta D."/>
            <person name="Garbus I."/>
            <person name="Selva J.P."/>
            <person name="Gallo C.A."/>
            <person name="Diaz A."/>
            <person name="Albertini E."/>
            <person name="Caccamo M."/>
            <person name="Echenique V."/>
        </authorList>
    </citation>
    <scope>NUCLEOTIDE SEQUENCE [LARGE SCALE GENOMIC DNA]</scope>
    <source>
        <strain evidence="3">cv. Victoria</strain>
        <tissue evidence="2">Leaf</tissue>
    </source>
</reference>
<gene>
    <name evidence="2" type="ORF">EJB05_12693</name>
</gene>
<dbReference type="InterPro" id="IPR036047">
    <property type="entry name" value="F-box-like_dom_sf"/>
</dbReference>
<dbReference type="Gramene" id="TVU39282">
    <property type="protein sequence ID" value="TVU39282"/>
    <property type="gene ID" value="EJB05_12693"/>
</dbReference>
<feature type="region of interest" description="Disordered" evidence="1">
    <location>
        <begin position="612"/>
        <end position="677"/>
    </location>
</feature>
<feature type="compositionally biased region" description="Polar residues" evidence="1">
    <location>
        <begin position="656"/>
        <end position="674"/>
    </location>
</feature>
<evidence type="ECO:0000313" key="3">
    <source>
        <dbReference type="Proteomes" id="UP000324897"/>
    </source>
</evidence>
<proteinExistence type="predicted"/>
<feature type="compositionally biased region" description="Acidic residues" evidence="1">
    <location>
        <begin position="616"/>
        <end position="630"/>
    </location>
</feature>
<feature type="compositionally biased region" description="Basic and acidic residues" evidence="1">
    <location>
        <begin position="631"/>
        <end position="645"/>
    </location>
</feature>
<accession>A0A5J9VSA1</accession>
<sequence length="1182" mass="128388">MELQSSPPCAGACHGCPVLLDCEEDGADRISGHPDDLLLGVLFRLRCARAAARTSLVSRRWRGLWRHLPELKFGDVTPDALRAALAQVARTDLSLLDIDVPERHRFSPASISSLLRTAANLMPAELRLIVWGLASDYLIAVEVPCFRRATSIRLGVWNLRLALPEQPFRVLERLSTDGCNFDFASLISRCPRLRVLESCHNGGLGNIKVHSPTIEDLHVEGVGFGGIDIAAPLLKKFTLSTHTTRDLRVSFLAPMVESVDWYVQFFPFLVAIGMRWTVRRLCLQLMEGVYQLSLDIEFLFVCIYRSPSPPRRDDGRVADVGGRGGRGPSSGRGRGRGNRDGNPGTNGGRGGVEREAHVRADDRDGHLEEERPQLAGKHRGPEQAGENAKKKKKFQLQCTICLEEHHTSKCGLLLGPKPSAVCCSFGGKGEVFFQIPYDKAAPIPKKVTATALVTIVEGEVSAELVKAELVRLIPVKWDWVVRPHGNGKYLVTFPCQVELQRMVAIKRIPTDNNEGVIAFEEWSQEIKLAKKLQKVWVHVYGVPYEIRSFLPLWAVGTIIGATTCVDMKYTRKAGVVHIQVAVLDVDNIPDSVDIAVDDALYEIFFNVDYDRPIGDDNNDDEEDDLDDDEGDQHGNEKKGEDHVMEEADNLGHGSDDTANPGQLNTMASGPSGTKPTEEEARIINKAIDIPVEELLIECANKIIAEEADFSEEGMAVFAGVEHAPPPMSEVCSDLNGDGGGGHGAGGGRAKLEPPPAVRTAPLPTDHAIGSAVGIAVQADDVTEEEMAPLAVTVADTGVLAHVEAPAGMGDEVVVAESEVGLAAITCASPTKSAETTGESFSLGGLGPRSSYSDVVRGSPTPINGENLLQVGALDGTGSQLPGGMTRSTPPIPVSSPPPSGGVPMRGAVGVEASTLPQKEEKKLRRSTRSSVTDEHTLAKTGRMAARGNLETTVSLKNIEIDRLTVASKGVSKPRVVSNMYGDEEEDNFDAILNHACGPLNENAYEEGLDHICSDHIVASRKKKSNSGKNQRKDFNWTIPSGDLKQKISQLPNFSILKLSVDTFEHVSGPVLLNVLEACSAVKRLTLFLRKLENRDPCPPNCPCDQTNNWRNQSISLAALEEVQIEGFVPFDHEVDFLKLLIRSAPMLKLITVKLSDKVLPCSSGCKQIYNILKACPFFEVVF</sequence>
<feature type="region of interest" description="Disordered" evidence="1">
    <location>
        <begin position="831"/>
        <end position="853"/>
    </location>
</feature>
<feature type="compositionally biased region" description="Basic and acidic residues" evidence="1">
    <location>
        <begin position="351"/>
        <end position="372"/>
    </location>
</feature>